<evidence type="ECO:0000256" key="7">
    <source>
        <dbReference type="ARBA" id="ARBA00022917"/>
    </source>
</evidence>
<gene>
    <name evidence="10 12" type="primary">cysS</name>
    <name evidence="12" type="ORF">QEG99_01115</name>
</gene>
<comment type="cofactor">
    <cofactor evidence="10">
        <name>Zn(2+)</name>
        <dbReference type="ChEBI" id="CHEBI:29105"/>
    </cofactor>
    <text evidence="10">Binds 1 zinc ion per subunit.</text>
</comment>
<evidence type="ECO:0000256" key="6">
    <source>
        <dbReference type="ARBA" id="ARBA00022840"/>
    </source>
</evidence>
<evidence type="ECO:0000256" key="2">
    <source>
        <dbReference type="ARBA" id="ARBA00022598"/>
    </source>
</evidence>
<feature type="binding site" evidence="10">
    <location>
        <position position="9"/>
    </location>
    <ligand>
        <name>Zn(2+)</name>
        <dbReference type="ChEBI" id="CHEBI:29105"/>
    </ligand>
</feature>
<comment type="similarity">
    <text evidence="10">Belongs to the class-I aminoacyl-tRNA synthetase family.</text>
</comment>
<keyword evidence="13" id="KW-1185">Reference proteome</keyword>
<dbReference type="GO" id="GO:0004817">
    <property type="term" value="F:cysteine-tRNA ligase activity"/>
    <property type="evidence" value="ECO:0007669"/>
    <property type="project" value="UniProtKB-EC"/>
</dbReference>
<evidence type="ECO:0000256" key="10">
    <source>
        <dbReference type="HAMAP-Rule" id="MF_00041"/>
    </source>
</evidence>
<organism evidence="12 13">
    <name type="scientific">Mesomycoplasma lagogenitalium</name>
    <dbReference type="NCBI Taxonomy" id="171286"/>
    <lineage>
        <taxon>Bacteria</taxon>
        <taxon>Bacillati</taxon>
        <taxon>Mycoplasmatota</taxon>
        <taxon>Mycoplasmoidales</taxon>
        <taxon>Metamycoplasmataceae</taxon>
        <taxon>Mesomycoplasma</taxon>
    </lineage>
</organism>
<keyword evidence="2 10" id="KW-0436">Ligase</keyword>
<feature type="binding site" evidence="10">
    <location>
        <position position="216"/>
    </location>
    <ligand>
        <name>Zn(2+)</name>
        <dbReference type="ChEBI" id="CHEBI:29105"/>
    </ligand>
</feature>
<evidence type="ECO:0000256" key="5">
    <source>
        <dbReference type="ARBA" id="ARBA00022833"/>
    </source>
</evidence>
<feature type="binding site" evidence="10">
    <location>
        <position position="212"/>
    </location>
    <ligand>
        <name>Zn(2+)</name>
        <dbReference type="ChEBI" id="CHEBI:29105"/>
    </ligand>
</feature>
<feature type="binding site" evidence="10">
    <location>
        <position position="247"/>
    </location>
    <ligand>
        <name>ATP</name>
        <dbReference type="ChEBI" id="CHEBI:30616"/>
    </ligand>
</feature>
<name>A0ABY8LWD9_9BACT</name>
<dbReference type="EMBL" id="CP122979">
    <property type="protein sequence ID" value="WGI36868.1"/>
    <property type="molecule type" value="Genomic_DNA"/>
</dbReference>
<comment type="catalytic activity">
    <reaction evidence="9 10">
        <text>tRNA(Cys) + L-cysteine + ATP = L-cysteinyl-tRNA(Cys) + AMP + diphosphate</text>
        <dbReference type="Rhea" id="RHEA:17773"/>
        <dbReference type="Rhea" id="RHEA-COMP:9661"/>
        <dbReference type="Rhea" id="RHEA-COMP:9679"/>
        <dbReference type="ChEBI" id="CHEBI:30616"/>
        <dbReference type="ChEBI" id="CHEBI:33019"/>
        <dbReference type="ChEBI" id="CHEBI:35235"/>
        <dbReference type="ChEBI" id="CHEBI:78442"/>
        <dbReference type="ChEBI" id="CHEBI:78517"/>
        <dbReference type="ChEBI" id="CHEBI:456215"/>
        <dbReference type="EC" id="6.1.1.16"/>
    </reaction>
</comment>
<dbReference type="InterPro" id="IPR014729">
    <property type="entry name" value="Rossmann-like_a/b/a_fold"/>
</dbReference>
<keyword evidence="5 10" id="KW-0862">Zinc</keyword>
<feature type="binding site" evidence="10">
    <location>
        <position position="186"/>
    </location>
    <ligand>
        <name>Zn(2+)</name>
        <dbReference type="ChEBI" id="CHEBI:29105"/>
    </ligand>
</feature>
<reference evidence="12" key="1">
    <citation type="submission" date="2023-04" db="EMBL/GenBank/DDBJ databases">
        <title>Completed genome of Mycoplasma lagogenitalium type strain 12MS.</title>
        <authorList>
            <person name="Spergser J."/>
        </authorList>
    </citation>
    <scope>NUCLEOTIDE SEQUENCE</scope>
    <source>
        <strain evidence="12">12MS</strain>
    </source>
</reference>
<evidence type="ECO:0000256" key="8">
    <source>
        <dbReference type="ARBA" id="ARBA00023146"/>
    </source>
</evidence>
<keyword evidence="8 10" id="KW-0030">Aminoacyl-tRNA synthetase</keyword>
<dbReference type="EC" id="6.1.1.16" evidence="10"/>
<dbReference type="InterPro" id="IPR024909">
    <property type="entry name" value="Cys-tRNA/MSH_ligase"/>
</dbReference>
<dbReference type="InterPro" id="IPR015803">
    <property type="entry name" value="Cys-tRNA-ligase"/>
</dbReference>
<feature type="short sequence motif" description="'HIGH' region" evidence="10">
    <location>
        <begin position="11"/>
        <end position="21"/>
    </location>
</feature>
<dbReference type="RefSeq" id="WP_280102171.1">
    <property type="nucleotide sequence ID" value="NZ_CP122979.1"/>
</dbReference>
<keyword evidence="10" id="KW-0963">Cytoplasm</keyword>
<dbReference type="InterPro" id="IPR032678">
    <property type="entry name" value="tRNA-synt_1_cat_dom"/>
</dbReference>
<evidence type="ECO:0000256" key="9">
    <source>
        <dbReference type="ARBA" id="ARBA00047398"/>
    </source>
</evidence>
<accession>A0ABY8LWD9</accession>
<keyword evidence="7 10" id="KW-0648">Protein biosynthesis</keyword>
<proteinExistence type="inferred from homology"/>
<dbReference type="HAMAP" id="MF_00041">
    <property type="entry name" value="Cys_tRNA_synth"/>
    <property type="match status" value="1"/>
</dbReference>
<dbReference type="Gene3D" id="3.40.50.620">
    <property type="entry name" value="HUPs"/>
    <property type="match status" value="1"/>
</dbReference>
<evidence type="ECO:0000313" key="12">
    <source>
        <dbReference type="EMBL" id="WGI36868.1"/>
    </source>
</evidence>
<comment type="subunit">
    <text evidence="1 10">Monomer.</text>
</comment>
<protein>
    <recommendedName>
        <fullName evidence="10">Cysteine--tRNA ligase</fullName>
        <ecNumber evidence="10">6.1.1.16</ecNumber>
    </recommendedName>
    <alternativeName>
        <fullName evidence="10">Cysteinyl-tRNA synthetase</fullName>
        <shortName evidence="10">CysRS</shortName>
    </alternativeName>
</protein>
<dbReference type="PANTHER" id="PTHR10890:SF3">
    <property type="entry name" value="CYSTEINE--TRNA LIGASE, CYTOPLASMIC"/>
    <property type="match status" value="1"/>
</dbReference>
<keyword evidence="4 10" id="KW-0547">Nucleotide-binding</keyword>
<comment type="subcellular location">
    <subcellularLocation>
        <location evidence="10">Cytoplasm</location>
    </subcellularLocation>
</comment>
<dbReference type="Pfam" id="PF01406">
    <property type="entry name" value="tRNA-synt_1e"/>
    <property type="match status" value="1"/>
</dbReference>
<dbReference type="SUPFAM" id="SSF52374">
    <property type="entry name" value="Nucleotidylyl transferase"/>
    <property type="match status" value="1"/>
</dbReference>
<feature type="short sequence motif" description="'KMSKS' region" evidence="10">
    <location>
        <begin position="244"/>
        <end position="248"/>
    </location>
</feature>
<feature type="domain" description="tRNA synthetases class I catalytic" evidence="11">
    <location>
        <begin position="3"/>
        <end position="289"/>
    </location>
</feature>
<dbReference type="Proteomes" id="UP001179842">
    <property type="component" value="Chromosome"/>
</dbReference>
<evidence type="ECO:0000259" key="11">
    <source>
        <dbReference type="Pfam" id="PF01406"/>
    </source>
</evidence>
<evidence type="ECO:0000313" key="13">
    <source>
        <dbReference type="Proteomes" id="UP001179842"/>
    </source>
</evidence>
<evidence type="ECO:0000256" key="1">
    <source>
        <dbReference type="ARBA" id="ARBA00011245"/>
    </source>
</evidence>
<evidence type="ECO:0000256" key="3">
    <source>
        <dbReference type="ARBA" id="ARBA00022723"/>
    </source>
</evidence>
<dbReference type="PANTHER" id="PTHR10890">
    <property type="entry name" value="CYSTEINYL-TRNA SYNTHETASE"/>
    <property type="match status" value="1"/>
</dbReference>
<dbReference type="PRINTS" id="PR00983">
    <property type="entry name" value="TRNASYNTHCYS"/>
</dbReference>
<keyword evidence="6 10" id="KW-0067">ATP-binding</keyword>
<sequence length="402" mass="47731">MKKENLYLCGPTVYNHVHIGNIRSLMFFDLWNRVKKHFNYEINYLHNITDIDDKIIQKAIEENKSEKEISEYYYQEYLKLFEIYNIEKPTTILKITDKLNWIIEYIDLLMKNNSAYKSDENVFFDVSSFNKYGMISNRDLENSEDKIDQNFNKKNPQDFALWKKTDVGIKYDSPFGLGRPGWHTECSAMIYYYFNKQTIDIHGGGIDLIFPHHENENAQHFSLTDKPITHFWKHSGFLNKDGQKMSKSIGNVLLAKDFAIENDPDVFRHLILSTNLSSPLNLTKILIEENSKKIEQFKRIYNKYYLEKFDLKSDENLKDKILNSILNLDFALANKEINNLLKDFNNSKTLIEIWRILGFKFAFNVIDNQEIELYDSWKKARNEKKYVLADRLREKLALKKLI</sequence>
<evidence type="ECO:0000256" key="4">
    <source>
        <dbReference type="ARBA" id="ARBA00022741"/>
    </source>
</evidence>
<keyword evidence="3 10" id="KW-0479">Metal-binding</keyword>
<dbReference type="NCBIfam" id="TIGR00435">
    <property type="entry name" value="cysS"/>
    <property type="match status" value="1"/>
</dbReference>